<keyword evidence="5 11" id="KW-0031">Aminopeptidase</keyword>
<evidence type="ECO:0000256" key="8">
    <source>
        <dbReference type="ARBA" id="ARBA00022801"/>
    </source>
</evidence>
<dbReference type="EMBL" id="CP021422">
    <property type="protein sequence ID" value="ASB41219.1"/>
    <property type="molecule type" value="Genomic_DNA"/>
</dbReference>
<keyword evidence="12" id="KW-1185">Reference proteome</keyword>
<accession>A0A1Z2XS42</accession>
<keyword evidence="6" id="KW-0645">Protease</keyword>
<evidence type="ECO:0000256" key="9">
    <source>
        <dbReference type="ARBA" id="ARBA00023049"/>
    </source>
</evidence>
<sequence>MKKTIMRKYAKLAVQKGANLQKGQGCIVSASVGEHEFAEMVVEEAYRAGAKWVRVDWIDQAVTKLHYRHQTITELSKVEEWEKAKMQHMVDNLPARIMIASMDPDGMKGVNVEKMQKSNMARGKVLKPYSDAIESKHQWTIVAVPSPKWAKKVFPGERTSTAVERLWAEILSAVRVTEDNDPVAEWSAHNKRLREKCEKLNSLDLEHLHYTAPNGTDFTCWLIPGSRWVGGCEALQNGVEFNPNMPSEEVFTSPLRGKCEGRLIATLPLSYQGVLINSFSVDFKDGKAVAVHADEHQELLERMIKMDEGACMLGELALVPADSPISNSGVLFYNTLFDENAACHVALGRGFNETLNGFENMSDDEIKEAGVNDSMIHVDFMIGCKELNITGHTRDGRDVAIFRDGNWAI</sequence>
<reference evidence="10" key="1">
    <citation type="journal article" date="2017" name="Genome Announc.">
        <title>High-Quality Whole-Genome Sequences of the Oligo-Mouse-Microbiota Bacterial Community.</title>
        <authorList>
            <person name="Garzetti D."/>
            <person name="Brugiroux S."/>
            <person name="Bunk B."/>
            <person name="Pukall R."/>
            <person name="McCoy K.D."/>
            <person name="Macpherson A.J."/>
            <person name="Stecher B."/>
        </authorList>
    </citation>
    <scope>NUCLEOTIDE SEQUENCE</scope>
    <source>
        <strain evidence="10">KB18</strain>
    </source>
</reference>
<evidence type="ECO:0000256" key="2">
    <source>
        <dbReference type="ARBA" id="ARBA00001946"/>
    </source>
</evidence>
<comment type="similarity">
    <text evidence="4">Belongs to the peptidase M29 family.</text>
</comment>
<comment type="cofactor">
    <cofactor evidence="1">
        <name>Co(2+)</name>
        <dbReference type="ChEBI" id="CHEBI:48828"/>
    </cofactor>
</comment>
<evidence type="ECO:0000256" key="7">
    <source>
        <dbReference type="ARBA" id="ARBA00022723"/>
    </source>
</evidence>
<evidence type="ECO:0000256" key="5">
    <source>
        <dbReference type="ARBA" id="ARBA00022438"/>
    </source>
</evidence>
<evidence type="ECO:0000313" key="12">
    <source>
        <dbReference type="Proteomes" id="UP000196710"/>
    </source>
</evidence>
<proteinExistence type="inferred from homology"/>
<dbReference type="PRINTS" id="PR00919">
    <property type="entry name" value="THERMOPTASE"/>
</dbReference>
<reference evidence="12" key="2">
    <citation type="submission" date="2017-05" db="EMBL/GenBank/DDBJ databases">
        <title>Improved OligoMM genomes.</title>
        <authorList>
            <person name="Garzetti D."/>
        </authorList>
    </citation>
    <scope>NUCLEOTIDE SEQUENCE [LARGE SCALE GENOMIC DNA]</scope>
    <source>
        <strain evidence="12">KB18</strain>
    </source>
</reference>
<evidence type="ECO:0000313" key="13">
    <source>
        <dbReference type="Proteomes" id="UP000596035"/>
    </source>
</evidence>
<dbReference type="GO" id="GO:0046872">
    <property type="term" value="F:metal ion binding"/>
    <property type="evidence" value="ECO:0007669"/>
    <property type="project" value="UniProtKB-KW"/>
</dbReference>
<keyword evidence="9" id="KW-0482">Metalloprotease</keyword>
<evidence type="ECO:0000313" key="11">
    <source>
        <dbReference type="EMBL" id="QQR30492.1"/>
    </source>
</evidence>
<comment type="cofactor">
    <cofactor evidence="2">
        <name>Mg(2+)</name>
        <dbReference type="ChEBI" id="CHEBI:18420"/>
    </cofactor>
</comment>
<dbReference type="Pfam" id="PF02073">
    <property type="entry name" value="Peptidase_M29"/>
    <property type="match status" value="1"/>
</dbReference>
<dbReference type="Proteomes" id="UP000596035">
    <property type="component" value="Chromosome"/>
</dbReference>
<dbReference type="AlphaFoldDB" id="A0A1Z2XS42"/>
<dbReference type="EMBL" id="CP065321">
    <property type="protein sequence ID" value="QQR30492.1"/>
    <property type="molecule type" value="Genomic_DNA"/>
</dbReference>
<dbReference type="GO" id="GO:0006508">
    <property type="term" value="P:proteolysis"/>
    <property type="evidence" value="ECO:0007669"/>
    <property type="project" value="UniProtKB-KW"/>
</dbReference>
<gene>
    <name evidence="10" type="ORF">ADH66_11475</name>
    <name evidence="11" type="ORF">I5Q82_01795</name>
</gene>
<reference evidence="11 13" key="3">
    <citation type="submission" date="2020-11" db="EMBL/GenBank/DDBJ databases">
        <title>Closed and high quality bacterial genomes of the OMM12 community.</title>
        <authorList>
            <person name="Marbouty M."/>
            <person name="Lamy-Besnier Q."/>
            <person name="Debarbieux L."/>
            <person name="Koszul R."/>
        </authorList>
    </citation>
    <scope>NUCLEOTIDE SEQUENCE [LARGE SCALE GENOMIC DNA]</scope>
    <source>
        <strain evidence="11 13">KB18</strain>
    </source>
</reference>
<dbReference type="InterPro" id="IPR052170">
    <property type="entry name" value="M29_Exopeptidase"/>
</dbReference>
<protein>
    <submittedName>
        <fullName evidence="11">Aminopeptidase</fullName>
    </submittedName>
</protein>
<comment type="cofactor">
    <cofactor evidence="3">
        <name>Zn(2+)</name>
        <dbReference type="ChEBI" id="CHEBI:29105"/>
    </cofactor>
</comment>
<dbReference type="Proteomes" id="UP000196710">
    <property type="component" value="Chromosome"/>
</dbReference>
<organism evidence="11 13">
    <name type="scientific">Acutalibacter muris</name>
    <dbReference type="NCBI Taxonomy" id="1796620"/>
    <lineage>
        <taxon>Bacteria</taxon>
        <taxon>Bacillati</taxon>
        <taxon>Bacillota</taxon>
        <taxon>Clostridia</taxon>
        <taxon>Eubacteriales</taxon>
        <taxon>Acutalibacteraceae</taxon>
        <taxon>Acutalibacter</taxon>
    </lineage>
</organism>
<dbReference type="KEGG" id="amur:ADH66_11475"/>
<dbReference type="SUPFAM" id="SSF144052">
    <property type="entry name" value="Thermophilic metalloprotease-like"/>
    <property type="match status" value="1"/>
</dbReference>
<dbReference type="Gene3D" id="3.40.1830.10">
    <property type="entry name" value="Thermophilic metalloprotease (M29)"/>
    <property type="match status" value="1"/>
</dbReference>
<keyword evidence="8" id="KW-0378">Hydrolase</keyword>
<evidence type="ECO:0000313" key="10">
    <source>
        <dbReference type="EMBL" id="ASB41219.1"/>
    </source>
</evidence>
<evidence type="ECO:0000256" key="1">
    <source>
        <dbReference type="ARBA" id="ARBA00001941"/>
    </source>
</evidence>
<evidence type="ECO:0000256" key="3">
    <source>
        <dbReference type="ARBA" id="ARBA00001947"/>
    </source>
</evidence>
<dbReference type="InterPro" id="IPR035097">
    <property type="entry name" value="M29_N-terminal"/>
</dbReference>
<dbReference type="InterPro" id="IPR000787">
    <property type="entry name" value="Peptidase_M29"/>
</dbReference>
<keyword evidence="7" id="KW-0479">Metal-binding</keyword>
<name>A0A1Z2XS42_9FIRM</name>
<evidence type="ECO:0000256" key="6">
    <source>
        <dbReference type="ARBA" id="ARBA00022670"/>
    </source>
</evidence>
<evidence type="ECO:0000256" key="4">
    <source>
        <dbReference type="ARBA" id="ARBA00008236"/>
    </source>
</evidence>
<dbReference type="PANTHER" id="PTHR34448:SF3">
    <property type="entry name" value="AMINOPEPTIDASE AMPS"/>
    <property type="match status" value="1"/>
</dbReference>
<dbReference type="GO" id="GO:0004177">
    <property type="term" value="F:aminopeptidase activity"/>
    <property type="evidence" value="ECO:0007669"/>
    <property type="project" value="UniProtKB-KW"/>
</dbReference>
<dbReference type="GO" id="GO:0008237">
    <property type="term" value="F:metallopeptidase activity"/>
    <property type="evidence" value="ECO:0007669"/>
    <property type="project" value="UniProtKB-KW"/>
</dbReference>
<dbReference type="RefSeq" id="WP_066540686.1">
    <property type="nucleotide sequence ID" value="NZ_CP021422.1"/>
</dbReference>
<dbReference type="PANTHER" id="PTHR34448">
    <property type="entry name" value="AMINOPEPTIDASE"/>
    <property type="match status" value="1"/>
</dbReference>